<evidence type="ECO:0000259" key="1">
    <source>
        <dbReference type="Pfam" id="PF00534"/>
    </source>
</evidence>
<keyword evidence="3" id="KW-0808">Transferase</keyword>
<dbReference type="OrthoDB" id="258796at2"/>
<dbReference type="GO" id="GO:0016757">
    <property type="term" value="F:glycosyltransferase activity"/>
    <property type="evidence" value="ECO:0007669"/>
    <property type="project" value="InterPro"/>
</dbReference>
<dbReference type="RefSeq" id="WP_077753756.1">
    <property type="nucleotide sequence ID" value="NZ_CP014782.1"/>
</dbReference>
<dbReference type="Gene3D" id="3.40.50.2000">
    <property type="entry name" value="Glycogen Phosphorylase B"/>
    <property type="match status" value="2"/>
</dbReference>
<reference evidence="3 4" key="1">
    <citation type="submission" date="2016-03" db="EMBL/GenBank/DDBJ databases">
        <title>Complete genome sequence of Shewanella psychrophila WP2, a deep sea bacterium isolated from west Pacific sediment.</title>
        <authorList>
            <person name="Xu G."/>
            <person name="Jian H."/>
        </authorList>
    </citation>
    <scope>NUCLEOTIDE SEQUENCE [LARGE SCALE GENOMIC DNA]</scope>
    <source>
        <strain evidence="3 4">WP2</strain>
    </source>
</reference>
<gene>
    <name evidence="3" type="ORF">Sps_03629</name>
</gene>
<name>A0A1S6HT80_9GAMM</name>
<dbReference type="PANTHER" id="PTHR45947:SF3">
    <property type="entry name" value="SULFOQUINOVOSYL TRANSFERASE SQD2"/>
    <property type="match status" value="1"/>
</dbReference>
<organism evidence="3 4">
    <name type="scientific">Shewanella psychrophila</name>
    <dbReference type="NCBI Taxonomy" id="225848"/>
    <lineage>
        <taxon>Bacteria</taxon>
        <taxon>Pseudomonadati</taxon>
        <taxon>Pseudomonadota</taxon>
        <taxon>Gammaproteobacteria</taxon>
        <taxon>Alteromonadales</taxon>
        <taxon>Shewanellaceae</taxon>
        <taxon>Shewanella</taxon>
    </lineage>
</organism>
<dbReference type="AlphaFoldDB" id="A0A1S6HT80"/>
<dbReference type="InterPro" id="IPR050194">
    <property type="entry name" value="Glycosyltransferase_grp1"/>
</dbReference>
<accession>A0A1S6HT80</accession>
<dbReference type="EMBL" id="CP014782">
    <property type="protein sequence ID" value="AQS38756.1"/>
    <property type="molecule type" value="Genomic_DNA"/>
</dbReference>
<dbReference type="KEGG" id="spsw:Sps_03629"/>
<evidence type="ECO:0000313" key="3">
    <source>
        <dbReference type="EMBL" id="AQS38756.1"/>
    </source>
</evidence>
<dbReference type="PANTHER" id="PTHR45947">
    <property type="entry name" value="SULFOQUINOVOSYL TRANSFERASE SQD2"/>
    <property type="match status" value="1"/>
</dbReference>
<dbReference type="CDD" id="cd03801">
    <property type="entry name" value="GT4_PimA-like"/>
    <property type="match status" value="1"/>
</dbReference>
<dbReference type="Pfam" id="PF00534">
    <property type="entry name" value="Glycos_transf_1"/>
    <property type="match status" value="1"/>
</dbReference>
<dbReference type="STRING" id="225848.Sps_03629"/>
<feature type="domain" description="Glycosyl transferase family 1" evidence="1">
    <location>
        <begin position="218"/>
        <end position="385"/>
    </location>
</feature>
<dbReference type="SUPFAM" id="SSF53756">
    <property type="entry name" value="UDP-Glycosyltransferase/glycogen phosphorylase"/>
    <property type="match status" value="1"/>
</dbReference>
<keyword evidence="4" id="KW-1185">Reference proteome</keyword>
<dbReference type="InterPro" id="IPR001296">
    <property type="entry name" value="Glyco_trans_1"/>
</dbReference>
<proteinExistence type="predicted"/>
<protein>
    <submittedName>
        <fullName evidence="3">Glycosyltransferase</fullName>
    </submittedName>
</protein>
<evidence type="ECO:0000259" key="2">
    <source>
        <dbReference type="Pfam" id="PF13439"/>
    </source>
</evidence>
<dbReference type="InterPro" id="IPR028098">
    <property type="entry name" value="Glyco_trans_4-like_N"/>
</dbReference>
<dbReference type="Proteomes" id="UP000189545">
    <property type="component" value="Chromosome"/>
</dbReference>
<sequence>MTKGTIINIPRRFVKDEWGGTETVITETAHQLKAIGYQLESVTTLALSDNKQESIFGIPVKRFGYSYTRLGLSKKHKLLLDKRGGNMFSLPLFFYLLFGKKTRVLHLHTMGRLGAIARIAARLKGIPYVVSIHGGYLGLPKEQLDDMMLPLKGSFNWGKPLDLLLQSAKVIDGADAVICVGENEREKIAAKYPEKKVVFLPNGVDQQRFSSGDATAFTEKYHFAKTDKIILCVSSFTPQKNQETLLRAFAKTHKQSPDLKLVLIGVIYDQDYFDLLARLTIELGVDEDVRFVCNLKFDDPSLANAYAAAELFVLPSLYEPFGIVVLEAWASGTPALCGNVGGLPSFVRNGENGLFFDVESVDSLYQNMTDILQDRKRYNHLQNHALKAVETYSWQAITKRLASLYEEVSS</sequence>
<feature type="domain" description="Glycosyltransferase subfamily 4-like N-terminal" evidence="2">
    <location>
        <begin position="18"/>
        <end position="208"/>
    </location>
</feature>
<evidence type="ECO:0000313" key="4">
    <source>
        <dbReference type="Proteomes" id="UP000189545"/>
    </source>
</evidence>
<dbReference type="Pfam" id="PF13439">
    <property type="entry name" value="Glyco_transf_4"/>
    <property type="match status" value="1"/>
</dbReference>